<reference evidence="2 3" key="1">
    <citation type="submission" date="2022-10" db="EMBL/GenBank/DDBJ databases">
        <title>The complete genomes of actinobacterial strains from the NBC collection.</title>
        <authorList>
            <person name="Joergensen T.S."/>
            <person name="Alvarez Arevalo M."/>
            <person name="Sterndorff E.B."/>
            <person name="Faurdal D."/>
            <person name="Vuksanovic O."/>
            <person name="Mourched A.-S."/>
            <person name="Charusanti P."/>
            <person name="Shaw S."/>
            <person name="Blin K."/>
            <person name="Weber T."/>
        </authorList>
    </citation>
    <scope>NUCLEOTIDE SEQUENCE [LARGE SCALE GENOMIC DNA]</scope>
    <source>
        <strain evidence="2 3">NBC_00456</strain>
    </source>
</reference>
<sequence length="405" mass="40560">MTSSAALSGVVVRMLRTAAGRRALQVALLMGGALVIGLLCGERAYAADRVRASAADGVRASADSTPGRSVSGQRLLVRPDSDASAARGQSRTHASAVRDLSHTRASAARKRASGAAPADRVGRTDEPDPFLSGAGSAQLVRGVGERALRVAGDTRESVSRELVKVQASLPTPPKAPSLPDGPALPVPPRAPTLPVPRKAPSVPALPDLPILPDAPAMPDLPGLPGPSAPPEGDVAVPGTPGLPGVPGYPAFPGPPLPSPVTVDPQPGGAASPPDTPASPGRTGEADPVAHGVHGVHGGQYRATQADRAAHGHAGHDRAHHIRRAAHAGPSASAGGAVPVGHVPGGRPDGTLCSRSKADNGTPRHVDAHAVTLSSRAPLSLVRGVAASTCVAGTRDSHRDIPVLPG</sequence>
<feature type="compositionally biased region" description="Low complexity" evidence="1">
    <location>
        <begin position="326"/>
        <end position="341"/>
    </location>
</feature>
<protein>
    <submittedName>
        <fullName evidence="2">Uncharacterized protein</fullName>
    </submittedName>
</protein>
<proteinExistence type="predicted"/>
<feature type="compositionally biased region" description="Low complexity" evidence="1">
    <location>
        <begin position="204"/>
        <end position="220"/>
    </location>
</feature>
<dbReference type="RefSeq" id="WP_328342619.1">
    <property type="nucleotide sequence ID" value="NZ_CP107906.1"/>
</dbReference>
<dbReference type="Proteomes" id="UP001341259">
    <property type="component" value="Chromosome"/>
</dbReference>
<feature type="compositionally biased region" description="Pro residues" evidence="1">
    <location>
        <begin position="182"/>
        <end position="194"/>
    </location>
</feature>
<name>A0ABZ1NYP0_STRVL</name>
<feature type="compositionally biased region" description="Basic and acidic residues" evidence="1">
    <location>
        <begin position="307"/>
        <end position="316"/>
    </location>
</feature>
<gene>
    <name evidence="2" type="ORF">OHB29_27650</name>
</gene>
<evidence type="ECO:0000313" key="2">
    <source>
        <dbReference type="EMBL" id="WUG96475.1"/>
    </source>
</evidence>
<feature type="region of interest" description="Disordered" evidence="1">
    <location>
        <begin position="165"/>
        <end position="363"/>
    </location>
</feature>
<feature type="region of interest" description="Disordered" evidence="1">
    <location>
        <begin position="55"/>
        <end position="137"/>
    </location>
</feature>
<evidence type="ECO:0000256" key="1">
    <source>
        <dbReference type="SAM" id="MobiDB-lite"/>
    </source>
</evidence>
<evidence type="ECO:0000313" key="3">
    <source>
        <dbReference type="Proteomes" id="UP001341259"/>
    </source>
</evidence>
<organism evidence="2 3">
    <name type="scientific">Streptomyces violaceus</name>
    <name type="common">Streptomyces venezuelae</name>
    <dbReference type="NCBI Taxonomy" id="1936"/>
    <lineage>
        <taxon>Bacteria</taxon>
        <taxon>Bacillati</taxon>
        <taxon>Actinomycetota</taxon>
        <taxon>Actinomycetes</taxon>
        <taxon>Kitasatosporales</taxon>
        <taxon>Streptomycetaceae</taxon>
        <taxon>Streptomyces</taxon>
    </lineage>
</organism>
<keyword evidence="3" id="KW-1185">Reference proteome</keyword>
<accession>A0ABZ1NYP0</accession>
<feature type="compositionally biased region" description="Pro residues" evidence="1">
    <location>
        <begin position="249"/>
        <end position="258"/>
    </location>
</feature>
<dbReference type="EMBL" id="CP107906">
    <property type="protein sequence ID" value="WUG96475.1"/>
    <property type="molecule type" value="Genomic_DNA"/>
</dbReference>
<feature type="compositionally biased region" description="Low complexity" evidence="1">
    <location>
        <begin position="55"/>
        <end position="64"/>
    </location>
</feature>